<dbReference type="SUPFAM" id="SSF53098">
    <property type="entry name" value="Ribonuclease H-like"/>
    <property type="match status" value="1"/>
</dbReference>
<feature type="domain" description="Transposase IS4 N-terminal" evidence="2">
    <location>
        <begin position="18"/>
        <end position="111"/>
    </location>
</feature>
<dbReference type="InterPro" id="IPR024473">
    <property type="entry name" value="Transposases_IS4_N"/>
</dbReference>
<evidence type="ECO:0000313" key="4">
    <source>
        <dbReference type="Proteomes" id="UP000188276"/>
    </source>
</evidence>
<dbReference type="GO" id="GO:0003677">
    <property type="term" value="F:DNA binding"/>
    <property type="evidence" value="ECO:0007669"/>
    <property type="project" value="InterPro"/>
</dbReference>
<dbReference type="InterPro" id="IPR002559">
    <property type="entry name" value="Transposase_11"/>
</dbReference>
<reference evidence="4" key="1">
    <citation type="submission" date="2017-02" db="EMBL/GenBank/DDBJ databases">
        <authorList>
            <person name="Rodrigo-Torres L."/>
            <person name="Arahal R.D."/>
            <person name="Lucena T."/>
        </authorList>
    </citation>
    <scope>NUCLEOTIDE SEQUENCE [LARGE SCALE GENOMIC DNA]</scope>
    <source>
        <strain evidence="4">CECT 7878</strain>
    </source>
</reference>
<dbReference type="RefSeq" id="WP_077336505.1">
    <property type="nucleotide sequence ID" value="NZ_FULE01000034.1"/>
</dbReference>
<protein>
    <recommendedName>
        <fullName evidence="5">Transposase DDE domain protein</fullName>
    </recommendedName>
</protein>
<dbReference type="Pfam" id="PF01609">
    <property type="entry name" value="DDE_Tnp_1"/>
    <property type="match status" value="1"/>
</dbReference>
<dbReference type="NCBIfam" id="NF033592">
    <property type="entry name" value="transpos_IS4_1"/>
    <property type="match status" value="1"/>
</dbReference>
<dbReference type="InterPro" id="IPR012337">
    <property type="entry name" value="RNaseH-like_sf"/>
</dbReference>
<dbReference type="OrthoDB" id="9796012at2"/>
<evidence type="ECO:0000313" key="3">
    <source>
        <dbReference type="EMBL" id="SJN57915.1"/>
    </source>
</evidence>
<dbReference type="PANTHER" id="PTHR37529:SF1">
    <property type="entry name" value="TRANSPOSASE INSG FOR INSERTION SEQUENCE ELEMENT IS4-RELATED"/>
    <property type="match status" value="1"/>
</dbReference>
<dbReference type="Pfam" id="PF13006">
    <property type="entry name" value="Nterm_IS4"/>
    <property type="match status" value="1"/>
</dbReference>
<name>A0A1R4LN11_VIBR1</name>
<evidence type="ECO:0000259" key="1">
    <source>
        <dbReference type="Pfam" id="PF01609"/>
    </source>
</evidence>
<gene>
    <name evidence="3" type="ORF">VR7878_02545</name>
</gene>
<dbReference type="GO" id="GO:0004803">
    <property type="term" value="F:transposase activity"/>
    <property type="evidence" value="ECO:0007669"/>
    <property type="project" value="InterPro"/>
</dbReference>
<dbReference type="Proteomes" id="UP000188276">
    <property type="component" value="Unassembled WGS sequence"/>
</dbReference>
<dbReference type="GO" id="GO:0006313">
    <property type="term" value="P:DNA transposition"/>
    <property type="evidence" value="ECO:0007669"/>
    <property type="project" value="InterPro"/>
</dbReference>
<evidence type="ECO:0000259" key="2">
    <source>
        <dbReference type="Pfam" id="PF13006"/>
    </source>
</evidence>
<organism evidence="3 4">
    <name type="scientific">Vibrio ruber (strain DSM 16370 / JCM 11486 / BCRC 17186 / CECT 7878 / LMG 23124 / VR1)</name>
    <dbReference type="NCBI Taxonomy" id="1123498"/>
    <lineage>
        <taxon>Bacteria</taxon>
        <taxon>Pseudomonadati</taxon>
        <taxon>Pseudomonadota</taxon>
        <taxon>Gammaproteobacteria</taxon>
        <taxon>Vibrionales</taxon>
        <taxon>Vibrionaceae</taxon>
        <taxon>Vibrio</taxon>
    </lineage>
</organism>
<keyword evidence="4" id="KW-1185">Reference proteome</keyword>
<accession>A0A1R4LN11</accession>
<dbReference type="AlphaFoldDB" id="A0A1R4LN11"/>
<dbReference type="InterPro" id="IPR047952">
    <property type="entry name" value="Transpos_IS4"/>
</dbReference>
<dbReference type="PANTHER" id="PTHR37529">
    <property type="entry name" value="TRANSPOSASE INSG FOR INSERTION SEQUENCE ELEMENT IS4-RELATED"/>
    <property type="match status" value="1"/>
</dbReference>
<proteinExistence type="predicted"/>
<dbReference type="STRING" id="1123498.VR7878_02545"/>
<sequence length="440" mass="50772">MSEFSRELQIAAEFHYPESIDSFQKNIPIEWICEAVKQTGRAAVRKRRFPAEQAVWLVLGIGLMRNHSISDVCDKLELAFPDSKGELPPLATSSIVKARQRIGFEPLRYLFHTTATEWEKEDTATSVCGLKVLSVDGTQFRVPETKDNQQFGYRSATSTFPSVLAVTLTSTRTHLVSDVAFGPITNSEISYAQQLVGSAPDNSLTLFDRGFLSAELFQSWRGAGKNIHWLTPIKSKFRYEVLEEYSPYDKLIKMPVSPQAQKEYPHLGQNWQARLVLIPEPKGEIKGFITSMECPETYPLKEIVKVYWERWEIEQSYGELKQNQLDNTTVLRSQKAEGIYQELWGVFISYNLVRLEMKRMAEYYGVEPLRISFINALRLIQDEFLWCSGRTPGTVPKKLQNLRENGKRFILPEKRKRKPIPRQVLYKAPRYPYKKRVARC</sequence>
<feature type="domain" description="Transposase IS4-like" evidence="1">
    <location>
        <begin position="131"/>
        <end position="352"/>
    </location>
</feature>
<dbReference type="EMBL" id="FULE01000034">
    <property type="protein sequence ID" value="SJN57915.1"/>
    <property type="molecule type" value="Genomic_DNA"/>
</dbReference>
<evidence type="ECO:0008006" key="5">
    <source>
        <dbReference type="Google" id="ProtNLM"/>
    </source>
</evidence>